<evidence type="ECO:0000313" key="3">
    <source>
        <dbReference type="Proteomes" id="UP000655443"/>
    </source>
</evidence>
<reference evidence="2" key="1">
    <citation type="journal article" date="2014" name="Int. J. Syst. Evol. Microbiol.">
        <title>Complete genome sequence of Corynebacterium casei LMG S-19264T (=DSM 44701T), isolated from a smear-ripened cheese.</title>
        <authorList>
            <consortium name="US DOE Joint Genome Institute (JGI-PGF)"/>
            <person name="Walter F."/>
            <person name="Albersmeier A."/>
            <person name="Kalinowski J."/>
            <person name="Ruckert C."/>
        </authorList>
    </citation>
    <scope>NUCLEOTIDE SEQUENCE</scope>
    <source>
        <strain evidence="2">JCM 4714</strain>
    </source>
</reference>
<dbReference type="Pfam" id="PF13822">
    <property type="entry name" value="ACC_epsilon"/>
    <property type="match status" value="1"/>
</dbReference>
<dbReference type="GO" id="GO:0004658">
    <property type="term" value="F:propionyl-CoA carboxylase activity"/>
    <property type="evidence" value="ECO:0007669"/>
    <property type="project" value="InterPro"/>
</dbReference>
<dbReference type="EMBL" id="BMVG01000066">
    <property type="protein sequence ID" value="GHE15683.1"/>
    <property type="molecule type" value="Genomic_DNA"/>
</dbReference>
<dbReference type="Proteomes" id="UP000655443">
    <property type="component" value="Unassembled WGS sequence"/>
</dbReference>
<dbReference type="InterPro" id="IPR032716">
    <property type="entry name" value="ACC_epsilon"/>
</dbReference>
<protein>
    <recommendedName>
        <fullName evidence="4">Acyl-CoA carboxylase subunit epsilon</fullName>
    </recommendedName>
</protein>
<proteinExistence type="predicted"/>
<gene>
    <name evidence="2" type="ORF">GCM10010339_91150</name>
</gene>
<feature type="region of interest" description="Disordered" evidence="1">
    <location>
        <begin position="35"/>
        <end position="66"/>
    </location>
</feature>
<evidence type="ECO:0000313" key="2">
    <source>
        <dbReference type="EMBL" id="GHE15683.1"/>
    </source>
</evidence>
<name>A0A918YVR9_9ACTN</name>
<sequence length="66" mass="7299">MGDTDCGEPALRVERGTATEEELAALTVVLLALRGRPADEDAQGRPVNGSRWWRRPKGHQGSRSWQ</sequence>
<keyword evidence="3" id="KW-1185">Reference proteome</keyword>
<dbReference type="AlphaFoldDB" id="A0A918YVR9"/>
<comment type="caution">
    <text evidence="2">The sequence shown here is derived from an EMBL/GenBank/DDBJ whole genome shotgun (WGS) entry which is preliminary data.</text>
</comment>
<dbReference type="GO" id="GO:0003989">
    <property type="term" value="F:acetyl-CoA carboxylase activity"/>
    <property type="evidence" value="ECO:0007669"/>
    <property type="project" value="InterPro"/>
</dbReference>
<evidence type="ECO:0000256" key="1">
    <source>
        <dbReference type="SAM" id="MobiDB-lite"/>
    </source>
</evidence>
<organism evidence="2 3">
    <name type="scientific">Streptomyces alanosinicus</name>
    <dbReference type="NCBI Taxonomy" id="68171"/>
    <lineage>
        <taxon>Bacteria</taxon>
        <taxon>Bacillati</taxon>
        <taxon>Actinomycetota</taxon>
        <taxon>Actinomycetes</taxon>
        <taxon>Kitasatosporales</taxon>
        <taxon>Streptomycetaceae</taxon>
        <taxon>Streptomyces</taxon>
    </lineage>
</organism>
<reference evidence="2" key="2">
    <citation type="submission" date="2020-09" db="EMBL/GenBank/DDBJ databases">
        <authorList>
            <person name="Sun Q."/>
            <person name="Ohkuma M."/>
        </authorList>
    </citation>
    <scope>NUCLEOTIDE SEQUENCE</scope>
    <source>
        <strain evidence="2">JCM 4714</strain>
    </source>
</reference>
<accession>A0A918YVR9</accession>
<evidence type="ECO:0008006" key="4">
    <source>
        <dbReference type="Google" id="ProtNLM"/>
    </source>
</evidence>
<dbReference type="RefSeq" id="WP_189959525.1">
    <property type="nucleotide sequence ID" value="NZ_BMVG01000066.1"/>
</dbReference>